<feature type="compositionally biased region" description="Basic and acidic residues" evidence="1">
    <location>
        <begin position="259"/>
        <end position="268"/>
    </location>
</feature>
<gene>
    <name evidence="3" type="ORF">R69888_05453</name>
</gene>
<evidence type="ECO:0000256" key="1">
    <source>
        <dbReference type="SAM" id="MobiDB-lite"/>
    </source>
</evidence>
<evidence type="ECO:0000313" key="3">
    <source>
        <dbReference type="EMBL" id="CAE6806403.1"/>
    </source>
</evidence>
<dbReference type="PANTHER" id="PTHR37951">
    <property type="entry name" value="CYTOPLASMIC PROTEIN-RELATED"/>
    <property type="match status" value="1"/>
</dbReference>
<dbReference type="PANTHER" id="PTHR37951:SF1">
    <property type="entry name" value="TYPE VI SECRETION SYSTEM COMPONENT TSSA1"/>
    <property type="match status" value="1"/>
</dbReference>
<sequence>MIERFLTPVDTNSRCGPDLEYDADFLRLQQCAAGRPEQQYGATVIAAEAPDWTEIERLAQSLLARTRDLRIVPPLVRAWIDSRGLEGYADGLMLVRTWLDDYWDDLHPVLSVDGEADPAPRMNALAELVGAHACAGSAREQPLAGALSVREAADVLDGRALDVAHYPGGPERLKRELERLRDEGGREWLAAHAVLDGLDGIRAMVTALLGAQWMPEPSRCELALRRICREVGEPQAAGAHDAGTAHRDASAQGGADAGQAHRIDDGKGSNRGNGVSAVPQPHPWREVEFTNLADVALVLDKMCRYFEDHERSHPAPLLLRRVQRLLTLDFYEIVRDIAPESLQQVELLSGRRTDA</sequence>
<reference evidence="3 4" key="1">
    <citation type="submission" date="2021-02" db="EMBL/GenBank/DDBJ databases">
        <authorList>
            <person name="Vanwijnsberghe S."/>
        </authorList>
    </citation>
    <scope>NUCLEOTIDE SEQUENCE [LARGE SCALE GENOMIC DNA]</scope>
    <source>
        <strain evidence="3 4">LMG 31837</strain>
    </source>
</reference>
<accession>A0ABM8SFL3</accession>
<name>A0ABM8SFL3_9BURK</name>
<dbReference type="InterPro" id="IPR017740">
    <property type="entry name" value="TssA-like"/>
</dbReference>
<dbReference type="Pfam" id="PF06812">
    <property type="entry name" value="ImpA_N"/>
    <property type="match status" value="1"/>
</dbReference>
<dbReference type="RefSeq" id="WP_211614795.1">
    <property type="nucleotide sequence ID" value="NZ_CAJNBK010000021.1"/>
</dbReference>
<proteinExistence type="predicted"/>
<dbReference type="InterPro" id="IPR010657">
    <property type="entry name" value="ImpA_N"/>
</dbReference>
<evidence type="ECO:0000259" key="2">
    <source>
        <dbReference type="Pfam" id="PF06812"/>
    </source>
</evidence>
<dbReference type="EMBL" id="CAJNBK010000021">
    <property type="protein sequence ID" value="CAE6806403.1"/>
    <property type="molecule type" value="Genomic_DNA"/>
</dbReference>
<dbReference type="Proteomes" id="UP000672526">
    <property type="component" value="Unassembled WGS sequence"/>
</dbReference>
<evidence type="ECO:0000313" key="4">
    <source>
        <dbReference type="Proteomes" id="UP000672526"/>
    </source>
</evidence>
<feature type="region of interest" description="Disordered" evidence="1">
    <location>
        <begin position="238"/>
        <end position="281"/>
    </location>
</feature>
<feature type="domain" description="ImpA N-terminal" evidence="2">
    <location>
        <begin position="6"/>
        <end position="129"/>
    </location>
</feature>
<organism evidence="3 4">
    <name type="scientific">Paraburkholderia haematera</name>
    <dbReference type="NCBI Taxonomy" id="2793077"/>
    <lineage>
        <taxon>Bacteria</taxon>
        <taxon>Pseudomonadati</taxon>
        <taxon>Pseudomonadota</taxon>
        <taxon>Betaproteobacteria</taxon>
        <taxon>Burkholderiales</taxon>
        <taxon>Burkholderiaceae</taxon>
        <taxon>Paraburkholderia</taxon>
    </lineage>
</organism>
<keyword evidence="4" id="KW-1185">Reference proteome</keyword>
<dbReference type="NCBIfam" id="TIGR03363">
    <property type="entry name" value="VI_chp_8"/>
    <property type="match status" value="1"/>
</dbReference>
<protein>
    <recommendedName>
        <fullName evidence="2">ImpA N-terminal domain-containing protein</fullName>
    </recommendedName>
</protein>
<comment type="caution">
    <text evidence="3">The sequence shown here is derived from an EMBL/GenBank/DDBJ whole genome shotgun (WGS) entry which is preliminary data.</text>
</comment>